<keyword evidence="3" id="KW-1185">Reference proteome</keyword>
<sequence length="420" mass="46502">MRRGRYTEAVSALDGECRNSPWVANNKRAKLREEYLGSLAQTIARKTVTDSWPSEPVHPQFWESSFMAGGVRLCRVVYIVGSAVCGRTLAPADARGFGSDAAGVLGLRESREPTDVRGLQEAITWENPVTVESVHDIRRSLLRKARDRDTRRGRTINSSSKRDEPRDDSSCATNVWNSRGKTARSGEPARLLFTLGCEFRCATKYTETTTHIRDASPPIYRNATSITAIDQYRIRSDSHSQGVCGESPIMTDKYLTTHRFSPPATPFCPFSVASTDSRLVRPLSLDRCRCESQKGCKRARTNGLRTAAAAANGWNAYPMLLSLRAYVEDRSNVLCGTRQDEIAARVQPLFGAILSVAESIGDSSAKISATFEISVLFVGPYLEIARNEPSTVEDTYESLGSNDGKRWKKRATKETKKENG</sequence>
<proteinExistence type="predicted"/>
<dbReference type="EMBL" id="JACSDY010000020">
    <property type="protein sequence ID" value="KAF7396826.1"/>
    <property type="molecule type" value="Genomic_DNA"/>
</dbReference>
<dbReference type="AlphaFoldDB" id="A0A834K3Y3"/>
<accession>A0A834K3Y3</accession>
<evidence type="ECO:0000313" key="3">
    <source>
        <dbReference type="Proteomes" id="UP000600918"/>
    </source>
</evidence>
<reference evidence="2" key="1">
    <citation type="journal article" date="2020" name="G3 (Bethesda)">
        <title>High-Quality Assemblies for Three Invasive Social Wasps from the &lt;i&gt;Vespula&lt;/i&gt; Genus.</title>
        <authorList>
            <person name="Harrop T.W.R."/>
            <person name="Guhlin J."/>
            <person name="McLaughlin G.M."/>
            <person name="Permina E."/>
            <person name="Stockwell P."/>
            <person name="Gilligan J."/>
            <person name="Le Lec M.F."/>
            <person name="Gruber M.A.M."/>
            <person name="Quinn O."/>
            <person name="Lovegrove M."/>
            <person name="Duncan E.J."/>
            <person name="Remnant E.J."/>
            <person name="Van Eeckhoven J."/>
            <person name="Graham B."/>
            <person name="Knapp R.A."/>
            <person name="Langford K.W."/>
            <person name="Kronenberg Z."/>
            <person name="Press M.O."/>
            <person name="Eacker S.M."/>
            <person name="Wilson-Rankin E.E."/>
            <person name="Purcell J."/>
            <person name="Lester P.J."/>
            <person name="Dearden P.K."/>
        </authorList>
    </citation>
    <scope>NUCLEOTIDE SEQUENCE</scope>
    <source>
        <strain evidence="2">Volc-1</strain>
    </source>
</reference>
<comment type="caution">
    <text evidence="2">The sequence shown here is derived from an EMBL/GenBank/DDBJ whole genome shotgun (WGS) entry which is preliminary data.</text>
</comment>
<evidence type="ECO:0000256" key="1">
    <source>
        <dbReference type="SAM" id="MobiDB-lite"/>
    </source>
</evidence>
<feature type="region of interest" description="Disordered" evidence="1">
    <location>
        <begin position="146"/>
        <end position="182"/>
    </location>
</feature>
<gene>
    <name evidence="2" type="ORF">H0235_016363</name>
</gene>
<organism evidence="2 3">
    <name type="scientific">Vespula pensylvanica</name>
    <name type="common">Western yellow jacket</name>
    <name type="synonym">Wasp</name>
    <dbReference type="NCBI Taxonomy" id="30213"/>
    <lineage>
        <taxon>Eukaryota</taxon>
        <taxon>Metazoa</taxon>
        <taxon>Ecdysozoa</taxon>
        <taxon>Arthropoda</taxon>
        <taxon>Hexapoda</taxon>
        <taxon>Insecta</taxon>
        <taxon>Pterygota</taxon>
        <taxon>Neoptera</taxon>
        <taxon>Endopterygota</taxon>
        <taxon>Hymenoptera</taxon>
        <taxon>Apocrita</taxon>
        <taxon>Aculeata</taxon>
        <taxon>Vespoidea</taxon>
        <taxon>Vespidae</taxon>
        <taxon>Vespinae</taxon>
        <taxon>Vespula</taxon>
    </lineage>
</organism>
<protein>
    <submittedName>
        <fullName evidence="2">Uncharacterized protein</fullName>
    </submittedName>
</protein>
<dbReference type="Proteomes" id="UP000600918">
    <property type="component" value="Unassembled WGS sequence"/>
</dbReference>
<evidence type="ECO:0000313" key="2">
    <source>
        <dbReference type="EMBL" id="KAF7396826.1"/>
    </source>
</evidence>
<feature type="compositionally biased region" description="Basic and acidic residues" evidence="1">
    <location>
        <begin position="160"/>
        <end position="169"/>
    </location>
</feature>
<feature type="compositionally biased region" description="Polar residues" evidence="1">
    <location>
        <begin position="170"/>
        <end position="180"/>
    </location>
</feature>
<feature type="compositionally biased region" description="Polar residues" evidence="1">
    <location>
        <begin position="392"/>
        <end position="401"/>
    </location>
</feature>
<feature type="region of interest" description="Disordered" evidence="1">
    <location>
        <begin position="392"/>
        <end position="420"/>
    </location>
</feature>
<name>A0A834K3Y3_VESPE</name>